<keyword evidence="4 8" id="KW-0812">Transmembrane</keyword>
<sequence length="1082" mass="121283">MSDTFGDIINGAAGTAQGREGTTVQTLVISLAAGIVLFAVQFGAFLIVRNYLWAKRIYQPRSFLIPSKDRVKPPPNNPARWLWLLLKTPNALVLRKAGMDAYFFVRYLGMCLKMFCPMALVILPILIPINYTDGKGTNTIGNTRYNVTGLDTLAWSNVAPAHTQRYWAHLVLALGAIIWVCYLFYHELMHYVVKKQEYLGSRSHRLKASSTTVLIMDIPKHLCTIEALMELYDDFPGGVRRIWLNRNFESLANKDKLRREYEHRLENAETNLIRKVVKQRRKKGEGVDNGDSNEMSTLKESATSANHSHSKPHKDEEIQATKITTQAACENDLQHDLTTKALWTKFITPKQRAKMRIPRPNHSFACKIPLLGRFFSLKVDTIYYCRRELARLNREIEAEIEEADDCPQNGSAFIQFNSQKAAHMACQAVANTMPGRMAERMVEISPADINWPALNYTRQNRAIRLLIFVVLFAVLVFVFGLISFFTGLLSRISTLADSTSWLRWIGTLPRWLLSFIQGTLPPVILVILLSGPTPIVLRAMTNSTRGATTGSRGERSLQLWYFILLVFEVFIIPTISSGLTSIVQELIHNTASVPQILATNLPTAANYYFSFLVLQALSISSSSILQTIRLLNFYIFTSVNTPDDVYGKLSFTWRTRIGSNIPWYTTFAVIGLVYSVIAPLMLVFMLLTFSLFYVVIKNNVLYVVRTGDVDSGGLWVPSAINQTFTGLYFMEVCLIGLFFLVRDADNNVSCEAQGIIMSIAFVLTMMYQIWLTVHFNGLFKYAPLELLAGESQTLLRDQPSEVEASRPTSSVEPEDTRVASDDDAAAAAAANEKEIDTVGKKDVLLPPEQTETGQTGAPEQALPFPSLAEKRRPSSRSQSQPQPLAIPRPHRSRRETVSDMEEAKEHDKHHAKRILARLHRPLNEARLAALESQLSSTEGAAAAGAVTNTNTANTKALPTYIIPRKREILALMMNDPISKIIMQHNDDLEALTSEERDMLVSVAFTHPVLREPMPSVWIPRDDIGVGASVSDDEVRRTREGSGRGYLAIDNRGAFFSRGRRLKVAVDKPPPDMSEFALVMAEL</sequence>
<dbReference type="VEuPathDB" id="FungiDB:A1O9_10344"/>
<reference evidence="13 14" key="1">
    <citation type="submission" date="2013-03" db="EMBL/GenBank/DDBJ databases">
        <title>The Genome Sequence of Exophiala aquamarina CBS 119918.</title>
        <authorList>
            <consortium name="The Broad Institute Genomics Platform"/>
            <person name="Cuomo C."/>
            <person name="de Hoog S."/>
            <person name="Gorbushina A."/>
            <person name="Walker B."/>
            <person name="Young S.K."/>
            <person name="Zeng Q."/>
            <person name="Gargeya S."/>
            <person name="Fitzgerald M."/>
            <person name="Haas B."/>
            <person name="Abouelleil A."/>
            <person name="Allen A.W."/>
            <person name="Alvarado L."/>
            <person name="Arachchi H.M."/>
            <person name="Berlin A.M."/>
            <person name="Chapman S.B."/>
            <person name="Gainer-Dewar J."/>
            <person name="Goldberg J."/>
            <person name="Griggs A."/>
            <person name="Gujja S."/>
            <person name="Hansen M."/>
            <person name="Howarth C."/>
            <person name="Imamovic A."/>
            <person name="Ireland A."/>
            <person name="Larimer J."/>
            <person name="McCowan C."/>
            <person name="Murphy C."/>
            <person name="Pearson M."/>
            <person name="Poon T.W."/>
            <person name="Priest M."/>
            <person name="Roberts A."/>
            <person name="Saif S."/>
            <person name="Shea T."/>
            <person name="Sisk P."/>
            <person name="Sykes S."/>
            <person name="Wortman J."/>
            <person name="Nusbaum C."/>
            <person name="Birren B."/>
        </authorList>
    </citation>
    <scope>NUCLEOTIDE SEQUENCE [LARGE SCALE GENOMIC DNA]</scope>
    <source>
        <strain evidence="13 14">CBS 119918</strain>
    </source>
</reference>
<dbReference type="OrthoDB" id="1076608at2759"/>
<dbReference type="InterPro" id="IPR022257">
    <property type="entry name" value="PHM7_ext"/>
</dbReference>
<feature type="compositionally biased region" description="Basic and acidic residues" evidence="7">
    <location>
        <begin position="831"/>
        <end position="843"/>
    </location>
</feature>
<feature type="domain" description="CSC1/OSCA1-like 7TM region" evidence="9">
    <location>
        <begin position="466"/>
        <end position="738"/>
    </location>
</feature>
<dbReference type="Pfam" id="PF14703">
    <property type="entry name" value="PHM7_cyt"/>
    <property type="match status" value="1"/>
</dbReference>
<dbReference type="PANTHER" id="PTHR13018:SF20">
    <property type="entry name" value="SPORULATION-SPECIFIC PROTEIN 75"/>
    <property type="match status" value="1"/>
</dbReference>
<evidence type="ECO:0000259" key="12">
    <source>
        <dbReference type="Pfam" id="PF14703"/>
    </source>
</evidence>
<feature type="transmembrane region" description="Helical" evidence="8">
    <location>
        <begin position="663"/>
        <end position="696"/>
    </location>
</feature>
<dbReference type="GO" id="GO:0005227">
    <property type="term" value="F:calcium-activated cation channel activity"/>
    <property type="evidence" value="ECO:0007669"/>
    <property type="project" value="InterPro"/>
</dbReference>
<keyword evidence="5 8" id="KW-1133">Transmembrane helix</keyword>
<dbReference type="Pfam" id="PF13967">
    <property type="entry name" value="RSN1_TM"/>
    <property type="match status" value="1"/>
</dbReference>
<dbReference type="PANTHER" id="PTHR13018">
    <property type="entry name" value="PROBABLE MEMBRANE PROTEIN DUF221-RELATED"/>
    <property type="match status" value="1"/>
</dbReference>
<feature type="compositionally biased region" description="Basic and acidic residues" evidence="7">
    <location>
        <begin position="894"/>
        <end position="908"/>
    </location>
</feature>
<evidence type="ECO:0000256" key="2">
    <source>
        <dbReference type="ARBA" id="ARBA00007779"/>
    </source>
</evidence>
<feature type="domain" description="10TM putative phosphate transporter extracellular tail" evidence="10">
    <location>
        <begin position="989"/>
        <end position="1071"/>
    </location>
</feature>
<keyword evidence="6 8" id="KW-0472">Membrane</keyword>
<evidence type="ECO:0000256" key="7">
    <source>
        <dbReference type="SAM" id="MobiDB-lite"/>
    </source>
</evidence>
<dbReference type="GO" id="GO:0005886">
    <property type="term" value="C:plasma membrane"/>
    <property type="evidence" value="ECO:0007669"/>
    <property type="project" value="TreeGrafter"/>
</dbReference>
<dbReference type="Pfam" id="PF12621">
    <property type="entry name" value="PHM7_ext"/>
    <property type="match status" value="1"/>
</dbReference>
<comment type="caution">
    <text evidence="13">The sequence shown here is derived from an EMBL/GenBank/DDBJ whole genome shotgun (WGS) entry which is preliminary data.</text>
</comment>
<feature type="transmembrane region" description="Helical" evidence="8">
    <location>
        <begin position="716"/>
        <end position="740"/>
    </location>
</feature>
<feature type="domain" description="CSC1/OSCA1-like cytosolic" evidence="12">
    <location>
        <begin position="211"/>
        <end position="452"/>
    </location>
</feature>
<evidence type="ECO:0000256" key="3">
    <source>
        <dbReference type="ARBA" id="ARBA00022448"/>
    </source>
</evidence>
<feature type="transmembrane region" description="Helical" evidence="8">
    <location>
        <begin position="752"/>
        <end position="770"/>
    </location>
</feature>
<dbReference type="Proteomes" id="UP000027920">
    <property type="component" value="Unassembled WGS sequence"/>
</dbReference>
<keyword evidence="14" id="KW-1185">Reference proteome</keyword>
<proteinExistence type="inferred from homology"/>
<evidence type="ECO:0000259" key="10">
    <source>
        <dbReference type="Pfam" id="PF12621"/>
    </source>
</evidence>
<accession>A0A072NZT6</accession>
<name>A0A072NZT6_9EURO</name>
<evidence type="ECO:0000256" key="6">
    <source>
        <dbReference type="ARBA" id="ARBA00023136"/>
    </source>
</evidence>
<feature type="transmembrane region" description="Helical" evidence="8">
    <location>
        <begin position="166"/>
        <end position="185"/>
    </location>
</feature>
<dbReference type="InterPro" id="IPR027815">
    <property type="entry name" value="CSC1/OSCA1-like_cyt"/>
</dbReference>
<dbReference type="AlphaFoldDB" id="A0A072NZT6"/>
<evidence type="ECO:0000256" key="5">
    <source>
        <dbReference type="ARBA" id="ARBA00022989"/>
    </source>
</evidence>
<comment type="similarity">
    <text evidence="2">Belongs to the CSC1 (TC 1.A.17) family.</text>
</comment>
<feature type="compositionally biased region" description="Polar residues" evidence="7">
    <location>
        <begin position="290"/>
        <end position="307"/>
    </location>
</feature>
<evidence type="ECO:0008006" key="15">
    <source>
        <dbReference type="Google" id="ProtNLM"/>
    </source>
</evidence>
<comment type="subcellular location">
    <subcellularLocation>
        <location evidence="1">Membrane</location>
        <topology evidence="1">Multi-pass membrane protein</topology>
    </subcellularLocation>
</comment>
<dbReference type="EMBL" id="AMGV01000013">
    <property type="protein sequence ID" value="KEF53369.1"/>
    <property type="molecule type" value="Genomic_DNA"/>
</dbReference>
<feature type="region of interest" description="Disordered" evidence="7">
    <location>
        <begin position="279"/>
        <end position="317"/>
    </location>
</feature>
<dbReference type="InterPro" id="IPR032880">
    <property type="entry name" value="CSC1/OSCA1-like_N"/>
</dbReference>
<feature type="region of interest" description="Disordered" evidence="7">
    <location>
        <begin position="796"/>
        <end position="909"/>
    </location>
</feature>
<evidence type="ECO:0000313" key="13">
    <source>
        <dbReference type="EMBL" id="KEF53369.1"/>
    </source>
</evidence>
<feature type="transmembrane region" description="Helical" evidence="8">
    <location>
        <begin position="512"/>
        <end position="537"/>
    </location>
</feature>
<dbReference type="GeneID" id="25285248"/>
<organism evidence="13 14">
    <name type="scientific">Exophiala aquamarina CBS 119918</name>
    <dbReference type="NCBI Taxonomy" id="1182545"/>
    <lineage>
        <taxon>Eukaryota</taxon>
        <taxon>Fungi</taxon>
        <taxon>Dikarya</taxon>
        <taxon>Ascomycota</taxon>
        <taxon>Pezizomycotina</taxon>
        <taxon>Eurotiomycetes</taxon>
        <taxon>Chaetothyriomycetidae</taxon>
        <taxon>Chaetothyriales</taxon>
        <taxon>Herpotrichiellaceae</taxon>
        <taxon>Exophiala</taxon>
    </lineage>
</organism>
<evidence type="ECO:0000256" key="4">
    <source>
        <dbReference type="ARBA" id="ARBA00022692"/>
    </source>
</evidence>
<protein>
    <recommendedName>
        <fullName evidence="15">DUF221-domain-containing protein</fullName>
    </recommendedName>
</protein>
<dbReference type="HOGENOM" id="CLU_002458_2_0_1"/>
<dbReference type="InterPro" id="IPR045122">
    <property type="entry name" value="Csc1-like"/>
</dbReference>
<feature type="transmembrane region" description="Helical" evidence="8">
    <location>
        <begin position="27"/>
        <end position="48"/>
    </location>
</feature>
<feature type="transmembrane region" description="Helical" evidence="8">
    <location>
        <begin position="465"/>
        <end position="492"/>
    </location>
</feature>
<evidence type="ECO:0000256" key="8">
    <source>
        <dbReference type="SAM" id="Phobius"/>
    </source>
</evidence>
<keyword evidence="3" id="KW-0813">Transport</keyword>
<evidence type="ECO:0000259" key="9">
    <source>
        <dbReference type="Pfam" id="PF02714"/>
    </source>
</evidence>
<feature type="transmembrane region" description="Helical" evidence="8">
    <location>
        <begin position="607"/>
        <end position="625"/>
    </location>
</feature>
<dbReference type="InterPro" id="IPR003864">
    <property type="entry name" value="CSC1/OSCA1-like_7TM"/>
</dbReference>
<evidence type="ECO:0000256" key="1">
    <source>
        <dbReference type="ARBA" id="ARBA00004141"/>
    </source>
</evidence>
<evidence type="ECO:0000313" key="14">
    <source>
        <dbReference type="Proteomes" id="UP000027920"/>
    </source>
</evidence>
<feature type="domain" description="CSC1/OSCA1-like N-terminal transmembrane" evidence="11">
    <location>
        <begin position="27"/>
        <end position="187"/>
    </location>
</feature>
<feature type="transmembrane region" description="Helical" evidence="8">
    <location>
        <begin position="558"/>
        <end position="576"/>
    </location>
</feature>
<evidence type="ECO:0000259" key="11">
    <source>
        <dbReference type="Pfam" id="PF13967"/>
    </source>
</evidence>
<gene>
    <name evidence="13" type="ORF">A1O9_10344</name>
</gene>
<dbReference type="Pfam" id="PF02714">
    <property type="entry name" value="RSN1_7TM"/>
    <property type="match status" value="1"/>
</dbReference>
<dbReference type="RefSeq" id="XP_013255959.1">
    <property type="nucleotide sequence ID" value="XM_013400505.1"/>
</dbReference>
<feature type="transmembrane region" description="Helical" evidence="8">
    <location>
        <begin position="104"/>
        <end position="127"/>
    </location>
</feature>